<dbReference type="PANTHER" id="PTHR11566">
    <property type="entry name" value="DYNAMIN"/>
    <property type="match status" value="1"/>
</dbReference>
<evidence type="ECO:0000256" key="1">
    <source>
        <dbReference type="ARBA" id="ARBA00022741"/>
    </source>
</evidence>
<organism evidence="6 7">
    <name type="scientific">Penicillium diatomitis</name>
    <dbReference type="NCBI Taxonomy" id="2819901"/>
    <lineage>
        <taxon>Eukaryota</taxon>
        <taxon>Fungi</taxon>
        <taxon>Dikarya</taxon>
        <taxon>Ascomycota</taxon>
        <taxon>Pezizomycotina</taxon>
        <taxon>Eurotiomycetes</taxon>
        <taxon>Eurotiomycetidae</taxon>
        <taxon>Eurotiales</taxon>
        <taxon>Aspergillaceae</taxon>
        <taxon>Penicillium</taxon>
    </lineage>
</organism>
<name>A0A9X0C2N8_9EURO</name>
<dbReference type="Gene3D" id="3.40.50.300">
    <property type="entry name" value="P-loop containing nucleotide triphosphate hydrolases"/>
    <property type="match status" value="1"/>
</dbReference>
<evidence type="ECO:0000256" key="3">
    <source>
        <dbReference type="SAM" id="MobiDB-lite"/>
    </source>
</evidence>
<evidence type="ECO:0008006" key="8">
    <source>
        <dbReference type="Google" id="ProtNLM"/>
    </source>
</evidence>
<dbReference type="InterPro" id="IPR027417">
    <property type="entry name" value="P-loop_NTPase"/>
</dbReference>
<dbReference type="EMBL" id="JAPWDQ010000001">
    <property type="protein sequence ID" value="KAJ5495802.1"/>
    <property type="molecule type" value="Genomic_DNA"/>
</dbReference>
<evidence type="ECO:0000259" key="4">
    <source>
        <dbReference type="PROSITE" id="PS51388"/>
    </source>
</evidence>
<feature type="domain" description="GED" evidence="4">
    <location>
        <begin position="729"/>
        <end position="822"/>
    </location>
</feature>
<dbReference type="GO" id="GO:0005886">
    <property type="term" value="C:plasma membrane"/>
    <property type="evidence" value="ECO:0007669"/>
    <property type="project" value="TreeGrafter"/>
</dbReference>
<keyword evidence="7" id="KW-1185">Reference proteome</keyword>
<dbReference type="CDD" id="cd08771">
    <property type="entry name" value="DLP_1"/>
    <property type="match status" value="1"/>
</dbReference>
<evidence type="ECO:0000259" key="5">
    <source>
        <dbReference type="PROSITE" id="PS51718"/>
    </source>
</evidence>
<dbReference type="RefSeq" id="XP_056794815.1">
    <property type="nucleotide sequence ID" value="XM_056930522.1"/>
</dbReference>
<dbReference type="GO" id="GO:0031623">
    <property type="term" value="P:receptor internalization"/>
    <property type="evidence" value="ECO:0007669"/>
    <property type="project" value="TreeGrafter"/>
</dbReference>
<dbReference type="InterPro" id="IPR001401">
    <property type="entry name" value="Dynamin_GTPase"/>
</dbReference>
<dbReference type="PROSITE" id="PS51718">
    <property type="entry name" value="G_DYNAMIN_2"/>
    <property type="match status" value="1"/>
</dbReference>
<keyword evidence="2" id="KW-0342">GTP-binding</keyword>
<dbReference type="InterPro" id="IPR000375">
    <property type="entry name" value="Dynamin_stalk"/>
</dbReference>
<dbReference type="GO" id="GO:0005737">
    <property type="term" value="C:cytoplasm"/>
    <property type="evidence" value="ECO:0007669"/>
    <property type="project" value="TreeGrafter"/>
</dbReference>
<dbReference type="GO" id="GO:0003924">
    <property type="term" value="F:GTPase activity"/>
    <property type="evidence" value="ECO:0007669"/>
    <property type="project" value="InterPro"/>
</dbReference>
<dbReference type="InterPro" id="IPR003130">
    <property type="entry name" value="GED"/>
</dbReference>
<dbReference type="InterPro" id="IPR045063">
    <property type="entry name" value="Dynamin_N"/>
</dbReference>
<evidence type="ECO:0000256" key="2">
    <source>
        <dbReference type="ARBA" id="ARBA00023134"/>
    </source>
</evidence>
<dbReference type="GO" id="GO:0005525">
    <property type="term" value="F:GTP binding"/>
    <property type="evidence" value="ECO:0007669"/>
    <property type="project" value="InterPro"/>
</dbReference>
<feature type="compositionally biased region" description="Polar residues" evidence="3">
    <location>
        <begin position="509"/>
        <end position="518"/>
    </location>
</feature>
<dbReference type="Pfam" id="PF01031">
    <property type="entry name" value="Dynamin_M"/>
    <property type="match status" value="1"/>
</dbReference>
<dbReference type="SUPFAM" id="SSF52540">
    <property type="entry name" value="P-loop containing nucleoside triphosphate hydrolases"/>
    <property type="match status" value="1"/>
</dbReference>
<dbReference type="PROSITE" id="PS51388">
    <property type="entry name" value="GED"/>
    <property type="match status" value="1"/>
</dbReference>
<proteinExistence type="predicted"/>
<dbReference type="GO" id="GO:0005874">
    <property type="term" value="C:microtubule"/>
    <property type="evidence" value="ECO:0007669"/>
    <property type="project" value="TreeGrafter"/>
</dbReference>
<accession>A0A9X0C2N8</accession>
<dbReference type="Pfam" id="PF02212">
    <property type="entry name" value="GED"/>
    <property type="match status" value="1"/>
</dbReference>
<dbReference type="PANTHER" id="PTHR11566:SF131">
    <property type="entry name" value="GTPASE, PUTATIVE (AFU_ORTHOLOGUE AFUA_6G07630)-RELATED"/>
    <property type="match status" value="1"/>
</dbReference>
<dbReference type="Pfam" id="PF00350">
    <property type="entry name" value="Dynamin_N"/>
    <property type="match status" value="1"/>
</dbReference>
<dbReference type="GO" id="GO:0008017">
    <property type="term" value="F:microtubule binding"/>
    <property type="evidence" value="ECO:0007669"/>
    <property type="project" value="TreeGrafter"/>
</dbReference>
<feature type="region of interest" description="Disordered" evidence="3">
    <location>
        <begin position="1"/>
        <end position="51"/>
    </location>
</feature>
<feature type="region of interest" description="Disordered" evidence="3">
    <location>
        <begin position="508"/>
        <end position="543"/>
    </location>
</feature>
<gene>
    <name evidence="6" type="ORF">N7539_000918</name>
</gene>
<feature type="domain" description="Dynamin-type G" evidence="5">
    <location>
        <begin position="95"/>
        <end position="416"/>
    </location>
</feature>
<reference evidence="6" key="2">
    <citation type="journal article" date="2023" name="IMA Fungus">
        <title>Comparative genomic study of the Penicillium genus elucidates a diverse pangenome and 15 lateral gene transfer events.</title>
        <authorList>
            <person name="Petersen C."/>
            <person name="Sorensen T."/>
            <person name="Nielsen M.R."/>
            <person name="Sondergaard T.E."/>
            <person name="Sorensen J.L."/>
            <person name="Fitzpatrick D.A."/>
            <person name="Frisvad J.C."/>
            <person name="Nielsen K.L."/>
        </authorList>
    </citation>
    <scope>NUCLEOTIDE SEQUENCE</scope>
    <source>
        <strain evidence="6">IBT 30728</strain>
    </source>
</reference>
<dbReference type="InterPro" id="IPR022812">
    <property type="entry name" value="Dynamin"/>
</dbReference>
<dbReference type="AlphaFoldDB" id="A0A9X0C2N8"/>
<evidence type="ECO:0000313" key="6">
    <source>
        <dbReference type="EMBL" id="KAJ5495802.1"/>
    </source>
</evidence>
<keyword evidence="1" id="KW-0547">Nucleotide-binding</keyword>
<dbReference type="GeneID" id="81620771"/>
<dbReference type="InterPro" id="IPR030381">
    <property type="entry name" value="G_DYNAMIN_dom"/>
</dbReference>
<comment type="caution">
    <text evidence="6">The sequence shown here is derived from an EMBL/GenBank/DDBJ whole genome shotgun (WGS) entry which is preliminary data.</text>
</comment>
<dbReference type="PRINTS" id="PR00195">
    <property type="entry name" value="DYNAMIN"/>
</dbReference>
<feature type="compositionally biased region" description="Basic and acidic residues" evidence="3">
    <location>
        <begin position="30"/>
        <end position="47"/>
    </location>
</feature>
<dbReference type="Proteomes" id="UP001148312">
    <property type="component" value="Unassembled WGS sequence"/>
</dbReference>
<evidence type="ECO:0000313" key="7">
    <source>
        <dbReference type="Proteomes" id="UP001148312"/>
    </source>
</evidence>
<reference evidence="6" key="1">
    <citation type="submission" date="2022-12" db="EMBL/GenBank/DDBJ databases">
        <authorList>
            <person name="Petersen C."/>
        </authorList>
    </citation>
    <scope>NUCLEOTIDE SEQUENCE</scope>
    <source>
        <strain evidence="6">IBT 30728</strain>
    </source>
</reference>
<dbReference type="Gene3D" id="1.20.120.1240">
    <property type="entry name" value="Dynamin, middle domain"/>
    <property type="match status" value="1"/>
</dbReference>
<dbReference type="SMART" id="SM00053">
    <property type="entry name" value="DYNc"/>
    <property type="match status" value="1"/>
</dbReference>
<sequence length="843" mass="95920">MKKQGPAARSDFVMARQPLFNRLPQNVPPKTEEREIYNMPTEDRTWPHPEPSVEEQFVEREPSVKAQGIDIMTLDMQHLVGKIQELSRIGIEDNQIALPKICVVGDQSTGKSSLIEGISEIQVPRSAGTCTRCPMEINLSESKPGDPWKCIVYLSRRYVYDPSNKLKTSKRTGLLGPWVARVGRDEEVFMTLYDRSEVQETIKWAQVAILNPADDSKIYKPGMNRGVTEKTAVKFSPNVVRLDISGPKFPALSFYDLPGVISQPEHDDEKYLVRLVENLVKHYVSQENCIILLTLTMTDDATNSSAARLIRDIKNAKERTLGVLTKPDRALGMESFEQWREILAGQKFKLGHGYFVVRNNQDPGVDHARARKEEERFFDGSFWKGSMSEYRDRLGVRRLQEALKEILMAQIQMCLPSIIDQINEKARRVNRELADLPSPPTENRQYIVMEKVLALRSRLNEILIGSSEVHDTRKMFLRFSNRLATDFQTALKITKPTVMGVVVTDTESKGNQNVNGSPQAGRLKRKHESSDMTPPDSPTPAPPTKLYLIDGIFDKYVEAARRFHPREIREFREESGSTGIPNHIDPTVIESLNRASIKHWSELASVFVSATCTIVLKIITKCLDEVIAQYRQTGLYRELSRVISEFINECQVEFMGHARAQFRIEYDKPFTMAQARHKAASKSALQLLTSGRNRARARAIIRQAGGDVDDESKIVKIMKDLGIDDFVQEIEMMADSHGYYEIASSRFLDVICQSAHAKVISKCRTHLVDVINDRLNTKSADQCNVLMAEDPERERRRGELIRERAKLSRAQDWIQTIHHTDDMDTVSDGFAPIHEWAPEDEPM</sequence>
<dbReference type="InterPro" id="IPR020850">
    <property type="entry name" value="GED_dom"/>
</dbReference>
<protein>
    <recommendedName>
        <fullName evidence="8">Dynamin family protein</fullName>
    </recommendedName>
</protein>